<dbReference type="STRING" id="53326.A0A016W1U1"/>
<dbReference type="Pfam" id="PF07885">
    <property type="entry name" value="Ion_trans_2"/>
    <property type="match status" value="2"/>
</dbReference>
<gene>
    <name evidence="12" type="primary">Acey_s0002.g884</name>
    <name evidence="12" type="synonym">Acey-twk-31</name>
    <name evidence="12" type="ORF">Y032_0002g884</name>
</gene>
<evidence type="ECO:0000259" key="11">
    <source>
        <dbReference type="Pfam" id="PF07885"/>
    </source>
</evidence>
<evidence type="ECO:0000256" key="3">
    <source>
        <dbReference type="ARBA" id="ARBA00022692"/>
    </source>
</evidence>
<feature type="region of interest" description="Disordered" evidence="9">
    <location>
        <begin position="1045"/>
        <end position="1106"/>
    </location>
</feature>
<dbReference type="GO" id="GO:0030322">
    <property type="term" value="P:stabilization of membrane potential"/>
    <property type="evidence" value="ECO:0007669"/>
    <property type="project" value="TreeGrafter"/>
</dbReference>
<evidence type="ECO:0000256" key="10">
    <source>
        <dbReference type="SAM" id="Phobius"/>
    </source>
</evidence>
<dbReference type="InterPro" id="IPR003280">
    <property type="entry name" value="2pore_dom_K_chnl"/>
</dbReference>
<sequence>MFNLRRHFTASPNTTTILADGYTDDALNSKYDNHRHLPHRDSCVGCFSRPTSAQSGTSLGSKIRFSFDSLLSRPDHADIMLGQRRRSSQYDEMIRRDRGPPKSWLGKAKYYYDKYNCRYFAPFLLLFFYSLLGAWIFYLVEYNNEKEMKVKEEWDLNRLRNSTFQRIVGVFQTRTRMERATKSRNLLLWYEKELQRVKLPEALEWDMWGALFYVGTIFTTIGYGNIVPRTITGRALSVVYAIIGIPLVLAILSRFGQFLEHTITRAWLRHRDRIKDAREKTRKRFIAKSKEGKSLESLEEGKLTSPTPSEFLEEHLIEDSRTIPIWLALLFCISWICACAALFLIWEKRWTFFTSLYFFFISLSTIGLGDVVPDHPHMLILMFWLVIIGLSIVSMLLTVIQIKFEECLYNLMIRMQEEYHKNLASGTPFDHEEIRRRAMEHQPFLMKLFGPDLMSEDQREKIEEKAEQFERVIRITNNKNIQTEPPAAFGAATQMEKNANSMACDPMSESDHIRVVNGETQWSRQYPSMMAEEHSSDSDDHDSMSDATSLPMDSISFSARRHTDRSQKKVAFCTGCASHDSSARNGLLRDASKAVDENVQTDIAQFQIDEIVLRLAALQANRPRPNLVDRGIEASLLCTGKRGKKRGRTESIEDKSVKDMTDKEILTTMLQVMTQSMETDPIAPKSTKDLGVNTIPHSMASCGVSTNPISCRTQSIETDANDVMNKSIATDAAMLMDKTTETSRSDQVDPTAKMSWDEKLRHDIMTSPLLRRLVMKTSGISRNPSFDVDDHSQQTSLIIDPKRADADRSQQTSLIIDRPHPEVDRSLQTSPNFDKDLNDRSVQFAPDYADRMTSPMPGDPLHRSFQTASDEMTDRSQQTSRHMVDRTQETSRVEMVTQGVGTDQEPGGYNPGTDWHRGSASMYEGRMTDSMTASTQYSPPMSRSVTTQNGDNLDVKNGKARSLSTSGLGTSAYEDESRQEVIIQTDDSYLKIARRLDEYRSNRTQFLPVVAASPLCSRDIEPFKTDRPSERRGFYIDVKGLQRKRSSVKARRKMSHHKNRLGGNAEAQTGSSMDHELEPIPSSESDTSQRKHSSENPRKHGASAAY</sequence>
<comment type="subcellular location">
    <subcellularLocation>
        <location evidence="1">Membrane</location>
        <topology evidence="1">Multi-pass membrane protein</topology>
    </subcellularLocation>
</comment>
<name>A0A016W1U1_9BILA</name>
<dbReference type="InterPro" id="IPR013099">
    <property type="entry name" value="K_chnl_dom"/>
</dbReference>
<keyword evidence="5 8" id="KW-0406">Ion transport</keyword>
<dbReference type="AlphaFoldDB" id="A0A016W1U1"/>
<evidence type="ECO:0000256" key="5">
    <source>
        <dbReference type="ARBA" id="ARBA00023065"/>
    </source>
</evidence>
<feature type="domain" description="Potassium channel" evidence="11">
    <location>
        <begin position="331"/>
        <end position="405"/>
    </location>
</feature>
<dbReference type="PANTHER" id="PTHR11003">
    <property type="entry name" value="POTASSIUM CHANNEL, SUBFAMILY K"/>
    <property type="match status" value="1"/>
</dbReference>
<keyword evidence="2 8" id="KW-0813">Transport</keyword>
<keyword evidence="7 8" id="KW-0407">Ion channel</keyword>
<accession>A0A016W1U1</accession>
<organism evidence="12 13">
    <name type="scientific">Ancylostoma ceylanicum</name>
    <dbReference type="NCBI Taxonomy" id="53326"/>
    <lineage>
        <taxon>Eukaryota</taxon>
        <taxon>Metazoa</taxon>
        <taxon>Ecdysozoa</taxon>
        <taxon>Nematoda</taxon>
        <taxon>Chromadorea</taxon>
        <taxon>Rhabditida</taxon>
        <taxon>Rhabditina</taxon>
        <taxon>Rhabditomorpha</taxon>
        <taxon>Strongyloidea</taxon>
        <taxon>Ancylostomatidae</taxon>
        <taxon>Ancylostomatinae</taxon>
        <taxon>Ancylostoma</taxon>
    </lineage>
</organism>
<comment type="similarity">
    <text evidence="8">Belongs to the two pore domain potassium channel (TC 1.A.1.8) family.</text>
</comment>
<feature type="transmembrane region" description="Helical" evidence="10">
    <location>
        <begin position="378"/>
        <end position="400"/>
    </location>
</feature>
<feature type="transmembrane region" description="Helical" evidence="10">
    <location>
        <begin position="207"/>
        <end position="226"/>
    </location>
</feature>
<feature type="region of interest" description="Disordered" evidence="9">
    <location>
        <begin position="932"/>
        <end position="971"/>
    </location>
</feature>
<feature type="transmembrane region" description="Helical" evidence="10">
    <location>
        <begin position="238"/>
        <end position="259"/>
    </location>
</feature>
<protein>
    <recommendedName>
        <fullName evidence="11">Potassium channel domain-containing protein</fullName>
    </recommendedName>
</protein>
<dbReference type="Gene3D" id="1.10.287.70">
    <property type="match status" value="1"/>
</dbReference>
<dbReference type="PRINTS" id="PR01333">
    <property type="entry name" value="2POREKCHANEL"/>
</dbReference>
<evidence type="ECO:0000313" key="13">
    <source>
        <dbReference type="Proteomes" id="UP000024635"/>
    </source>
</evidence>
<reference evidence="13" key="1">
    <citation type="journal article" date="2015" name="Nat. Genet.">
        <title>The genome and transcriptome of the zoonotic hookworm Ancylostoma ceylanicum identify infection-specific gene families.</title>
        <authorList>
            <person name="Schwarz E.M."/>
            <person name="Hu Y."/>
            <person name="Antoshechkin I."/>
            <person name="Miller M.M."/>
            <person name="Sternberg P.W."/>
            <person name="Aroian R.V."/>
        </authorList>
    </citation>
    <scope>NUCLEOTIDE SEQUENCE</scope>
    <source>
        <strain evidence="13">HY135</strain>
    </source>
</reference>
<dbReference type="OrthoDB" id="297496at2759"/>
<evidence type="ECO:0000313" key="12">
    <source>
        <dbReference type="EMBL" id="EYC33595.1"/>
    </source>
</evidence>
<dbReference type="GO" id="GO:0005886">
    <property type="term" value="C:plasma membrane"/>
    <property type="evidence" value="ECO:0007669"/>
    <property type="project" value="TreeGrafter"/>
</dbReference>
<dbReference type="GO" id="GO:0022841">
    <property type="term" value="F:potassium ion leak channel activity"/>
    <property type="evidence" value="ECO:0007669"/>
    <property type="project" value="TreeGrafter"/>
</dbReference>
<keyword evidence="6 10" id="KW-0472">Membrane</keyword>
<feature type="compositionally biased region" description="Basic and acidic residues" evidence="9">
    <location>
        <begin position="1087"/>
        <end position="1098"/>
    </location>
</feature>
<dbReference type="EMBL" id="JARK01001338">
    <property type="protein sequence ID" value="EYC33595.1"/>
    <property type="molecule type" value="Genomic_DNA"/>
</dbReference>
<feature type="transmembrane region" description="Helical" evidence="10">
    <location>
        <begin position="119"/>
        <end position="140"/>
    </location>
</feature>
<evidence type="ECO:0000256" key="7">
    <source>
        <dbReference type="ARBA" id="ARBA00023303"/>
    </source>
</evidence>
<proteinExistence type="inferred from homology"/>
<dbReference type="SUPFAM" id="SSF81324">
    <property type="entry name" value="Voltage-gated potassium channels"/>
    <property type="match status" value="2"/>
</dbReference>
<feature type="compositionally biased region" description="Polar residues" evidence="9">
    <location>
        <begin position="932"/>
        <end position="951"/>
    </location>
</feature>
<evidence type="ECO:0000256" key="6">
    <source>
        <dbReference type="ARBA" id="ARBA00023136"/>
    </source>
</evidence>
<feature type="transmembrane region" description="Helical" evidence="10">
    <location>
        <begin position="323"/>
        <end position="345"/>
    </location>
</feature>
<dbReference type="Proteomes" id="UP000024635">
    <property type="component" value="Unassembled WGS sequence"/>
</dbReference>
<keyword evidence="3 8" id="KW-0812">Transmembrane</keyword>
<keyword evidence="4 10" id="KW-1133">Transmembrane helix</keyword>
<dbReference type="PANTHER" id="PTHR11003:SF86">
    <property type="entry name" value="POTASSIUM CHANNEL DOMAIN-CONTAINING PROTEIN"/>
    <property type="match status" value="1"/>
</dbReference>
<evidence type="ECO:0000256" key="8">
    <source>
        <dbReference type="RuleBase" id="RU003857"/>
    </source>
</evidence>
<keyword evidence="13" id="KW-1185">Reference proteome</keyword>
<evidence type="ECO:0000256" key="4">
    <source>
        <dbReference type="ARBA" id="ARBA00022989"/>
    </source>
</evidence>
<comment type="caution">
    <text evidence="12">The sequence shown here is derived from an EMBL/GenBank/DDBJ whole genome shotgun (WGS) entry which is preliminary data.</text>
</comment>
<evidence type="ECO:0000256" key="2">
    <source>
        <dbReference type="ARBA" id="ARBA00022448"/>
    </source>
</evidence>
<evidence type="ECO:0000256" key="9">
    <source>
        <dbReference type="SAM" id="MobiDB-lite"/>
    </source>
</evidence>
<feature type="compositionally biased region" description="Basic residues" evidence="9">
    <location>
        <begin position="1045"/>
        <end position="1060"/>
    </location>
</feature>
<dbReference type="GO" id="GO:0015271">
    <property type="term" value="F:outward rectifier potassium channel activity"/>
    <property type="evidence" value="ECO:0007669"/>
    <property type="project" value="TreeGrafter"/>
</dbReference>
<feature type="domain" description="Potassium channel" evidence="11">
    <location>
        <begin position="204"/>
        <end position="260"/>
    </location>
</feature>
<evidence type="ECO:0000256" key="1">
    <source>
        <dbReference type="ARBA" id="ARBA00004141"/>
    </source>
</evidence>